<dbReference type="VEuPathDB" id="TriTrypDB:BCY84_12567"/>
<evidence type="ECO:0000256" key="1">
    <source>
        <dbReference type="SAM" id="Phobius"/>
    </source>
</evidence>
<gene>
    <name evidence="2" type="ORF">ECC02_000919</name>
</gene>
<dbReference type="InterPro" id="IPR012340">
    <property type="entry name" value="NA-bd_OB-fold"/>
</dbReference>
<dbReference type="CDD" id="cd23961">
    <property type="entry name" value="KREPA5"/>
    <property type="match status" value="1"/>
</dbReference>
<feature type="transmembrane region" description="Helical" evidence="1">
    <location>
        <begin position="66"/>
        <end position="85"/>
    </location>
</feature>
<dbReference type="VEuPathDB" id="TriTrypDB:ECC02_000919"/>
<dbReference type="Gene3D" id="2.40.50.140">
    <property type="entry name" value="Nucleic acid-binding proteins"/>
    <property type="match status" value="1"/>
</dbReference>
<keyword evidence="1" id="KW-1133">Transmembrane helix</keyword>
<sequence length="238" mass="27054">MQRQFMCLPVFGIALFLFFVFLLFGGRHFDVPSTPCFQLGNLLHGFVFFFFLSFMCVFARGKEVGLVFFFFFGVAAMFTSTWRSLAPRPLNRVTLLGAMHEVQRGFLGQSSVFQFTLTCLIFEPPKRDQADKKPIATPPSPTAKGGASQFVKEQYTVRCMGDEAYTEALNNTLEAGCIVRVIGRLKTFEVAEGGKKQLFPTILVEQGRWSHVALLHSLRRQRRDWQLQNALTETRNSK</sequence>
<organism evidence="2 3">
    <name type="scientific">Trypanosoma cruzi</name>
    <dbReference type="NCBI Taxonomy" id="5693"/>
    <lineage>
        <taxon>Eukaryota</taxon>
        <taxon>Discoba</taxon>
        <taxon>Euglenozoa</taxon>
        <taxon>Kinetoplastea</taxon>
        <taxon>Metakinetoplastina</taxon>
        <taxon>Trypanosomatida</taxon>
        <taxon>Trypanosomatidae</taxon>
        <taxon>Trypanosoma</taxon>
        <taxon>Schizotrypanum</taxon>
    </lineage>
</organism>
<keyword evidence="1" id="KW-0472">Membrane</keyword>
<name>A0A7J6YI52_TRYCR</name>
<proteinExistence type="predicted"/>
<dbReference type="AlphaFoldDB" id="A0A7J6YI52"/>
<reference evidence="2 3" key="1">
    <citation type="journal article" date="2019" name="Genome Biol. Evol.">
        <title>Nanopore Sequencing Significantly Improves Genome Assembly of the Protozoan Parasite Trypanosoma cruzi.</title>
        <authorList>
            <person name="Diaz-Viraque F."/>
            <person name="Pita S."/>
            <person name="Greif G."/>
            <person name="de Souza R.C.M."/>
            <person name="Iraola G."/>
            <person name="Robello C."/>
        </authorList>
    </citation>
    <scope>NUCLEOTIDE SEQUENCE [LARGE SCALE GENOMIC DNA]</scope>
    <source>
        <strain evidence="2 3">Berenice</strain>
    </source>
</reference>
<keyword evidence="1" id="KW-0812">Transmembrane</keyword>
<protein>
    <submittedName>
        <fullName evidence="2">Uncharacterized protein</fullName>
    </submittedName>
</protein>
<feature type="transmembrane region" description="Helical" evidence="1">
    <location>
        <begin position="37"/>
        <end position="59"/>
    </location>
</feature>
<comment type="caution">
    <text evidence="2">The sequence shown here is derived from an EMBL/GenBank/DDBJ whole genome shotgun (WGS) entry which is preliminary data.</text>
</comment>
<evidence type="ECO:0000313" key="3">
    <source>
        <dbReference type="Proteomes" id="UP000583944"/>
    </source>
</evidence>
<feature type="transmembrane region" description="Helical" evidence="1">
    <location>
        <begin position="7"/>
        <end position="25"/>
    </location>
</feature>
<dbReference type="Proteomes" id="UP000583944">
    <property type="component" value="Unassembled WGS sequence"/>
</dbReference>
<dbReference type="EMBL" id="JABDHM010000004">
    <property type="protein sequence ID" value="KAF5225990.1"/>
    <property type="molecule type" value="Genomic_DNA"/>
</dbReference>
<evidence type="ECO:0000313" key="2">
    <source>
        <dbReference type="EMBL" id="KAF5225990.1"/>
    </source>
</evidence>
<accession>A0A7J6YI52</accession>